<keyword evidence="1" id="KW-1133">Transmembrane helix</keyword>
<proteinExistence type="predicted"/>
<evidence type="ECO:0000256" key="2">
    <source>
        <dbReference type="SAM" id="SignalP"/>
    </source>
</evidence>
<evidence type="ECO:0000313" key="4">
    <source>
        <dbReference type="Proteomes" id="UP000297475"/>
    </source>
</evidence>
<protein>
    <submittedName>
        <fullName evidence="3">Uncharacterized protein</fullName>
    </submittedName>
</protein>
<evidence type="ECO:0000313" key="3">
    <source>
        <dbReference type="EMBL" id="TGG92428.1"/>
    </source>
</evidence>
<keyword evidence="2" id="KW-0732">Signal</keyword>
<keyword evidence="4" id="KW-1185">Reference proteome</keyword>
<dbReference type="EMBL" id="SRMF01000005">
    <property type="protein sequence ID" value="TGG92428.1"/>
    <property type="molecule type" value="Genomic_DNA"/>
</dbReference>
<sequence length="223" mass="23590">MTNPSSRHLLPIAMLLTVLLASAHVEATEFPATAWGTLEELSAAAYQERRTQSQLLGLGSGALAIASVGLYAHGENDYALIAAAGGALAGGAGLVLHHYPSRTERARDRAARLDDPAEREQRSADALFQLANQNRARRLAAGTVNLGVASYYLLLDDTGSSTALYSGVFSLASGIASLLIPTPAERALARLENRTNSSFPSTLDWSLDVSADDAFRFGLGMNF</sequence>
<dbReference type="Proteomes" id="UP000297475">
    <property type="component" value="Unassembled WGS sequence"/>
</dbReference>
<reference evidence="3 4" key="1">
    <citation type="submission" date="2019-04" db="EMBL/GenBank/DDBJ databases">
        <title>Natronospirillum operosus gen. nov., sp. nov., a haloalkaliphilic satellite isolated from decaying biomass of laboratory culture of cyanobacterium Geitlerinema sp. and proposal of Natronospirillaceae fam. nov. and Saccharospirillaceae fam. nov.</title>
        <authorList>
            <person name="Kevbrin V."/>
            <person name="Boltyanskaya Y."/>
            <person name="Koziaeva V."/>
            <person name="Grouzdev D.S."/>
            <person name="Park M."/>
            <person name="Cho J."/>
        </authorList>
    </citation>
    <scope>NUCLEOTIDE SEQUENCE [LARGE SCALE GENOMIC DNA]</scope>
    <source>
        <strain evidence="3 4">G-116</strain>
    </source>
</reference>
<dbReference type="AlphaFoldDB" id="A0A4Z0W8S5"/>
<gene>
    <name evidence="3" type="ORF">E4656_13205</name>
</gene>
<feature type="transmembrane region" description="Helical" evidence="1">
    <location>
        <begin position="78"/>
        <end position="99"/>
    </location>
</feature>
<name>A0A4Z0W8S5_9GAMM</name>
<keyword evidence="1" id="KW-0812">Transmembrane</keyword>
<accession>A0A4Z0W8S5</accession>
<comment type="caution">
    <text evidence="3">The sequence shown here is derived from an EMBL/GenBank/DDBJ whole genome shotgun (WGS) entry which is preliminary data.</text>
</comment>
<evidence type="ECO:0000256" key="1">
    <source>
        <dbReference type="SAM" id="Phobius"/>
    </source>
</evidence>
<feature type="transmembrane region" description="Helical" evidence="1">
    <location>
        <begin position="51"/>
        <end position="71"/>
    </location>
</feature>
<keyword evidence="1" id="KW-0472">Membrane</keyword>
<feature type="chain" id="PRO_5021430819" evidence="2">
    <location>
        <begin position="28"/>
        <end position="223"/>
    </location>
</feature>
<organism evidence="3 4">
    <name type="scientific">Natronospirillum operosum</name>
    <dbReference type="NCBI Taxonomy" id="2759953"/>
    <lineage>
        <taxon>Bacteria</taxon>
        <taxon>Pseudomonadati</taxon>
        <taxon>Pseudomonadota</taxon>
        <taxon>Gammaproteobacteria</taxon>
        <taxon>Oceanospirillales</taxon>
        <taxon>Natronospirillaceae</taxon>
        <taxon>Natronospirillum</taxon>
    </lineage>
</organism>
<dbReference type="RefSeq" id="WP_135483761.1">
    <property type="nucleotide sequence ID" value="NZ_SRMF01000005.1"/>
</dbReference>
<feature type="signal peptide" evidence="2">
    <location>
        <begin position="1"/>
        <end position="27"/>
    </location>
</feature>